<protein>
    <submittedName>
        <fullName evidence="1">Polyketide-type polyunsaturated fatty acid synthase PfaA</fullName>
    </submittedName>
</protein>
<sequence>GAVQERFPHLPSLGPEQLGTLRTLDQIVDLLADTAAPAAPTTTPTSSPPAGVDAAVLRTALQEVVADKTGYPVEMVDPS</sequence>
<accession>K8X5V1</accession>
<comment type="caution">
    <text evidence="1">The sequence shown here is derived from an EMBL/GenBank/DDBJ whole genome shotgun (WGS) entry which is preliminary data.</text>
</comment>
<proteinExistence type="predicted"/>
<dbReference type="RefSeq" id="WP_005265965.1">
    <property type="nucleotide sequence ID" value="NZ_AJYC02000458.1"/>
</dbReference>
<dbReference type="EMBL" id="AJYC02000458">
    <property type="protein sequence ID" value="EKT76211.1"/>
    <property type="molecule type" value="Genomic_DNA"/>
</dbReference>
<reference evidence="1 2" key="1">
    <citation type="journal article" date="2013" name="Genome Announc.">
        <title>Draft Genome Sequence of Rhodococcus opacus Strain M213 Shows a Diverse Catabolic Potential.</title>
        <authorList>
            <person name="Pathak A."/>
            <person name="Green S.J."/>
            <person name="Ogram A."/>
            <person name="Chauhan A."/>
        </authorList>
    </citation>
    <scope>NUCLEOTIDE SEQUENCE [LARGE SCALE GENOMIC DNA]</scope>
    <source>
        <strain evidence="1 2">M213</strain>
    </source>
</reference>
<gene>
    <name evidence="1" type="ORF">WSS_A43910</name>
</gene>
<evidence type="ECO:0000313" key="2">
    <source>
        <dbReference type="Proteomes" id="UP000005951"/>
    </source>
</evidence>
<feature type="non-terminal residue" evidence="1">
    <location>
        <position position="1"/>
    </location>
</feature>
<organism evidence="1 2">
    <name type="scientific">Rhodococcus opacus M213</name>
    <dbReference type="NCBI Taxonomy" id="1129896"/>
    <lineage>
        <taxon>Bacteria</taxon>
        <taxon>Bacillati</taxon>
        <taxon>Actinomycetota</taxon>
        <taxon>Actinomycetes</taxon>
        <taxon>Mycobacteriales</taxon>
        <taxon>Nocardiaceae</taxon>
        <taxon>Rhodococcus</taxon>
    </lineage>
</organism>
<feature type="non-terminal residue" evidence="1">
    <location>
        <position position="79"/>
    </location>
</feature>
<dbReference type="AlphaFoldDB" id="K8X5V1"/>
<evidence type="ECO:0000313" key="1">
    <source>
        <dbReference type="EMBL" id="EKT76211.1"/>
    </source>
</evidence>
<name>K8X5V1_RHOOP</name>
<dbReference type="Proteomes" id="UP000005951">
    <property type="component" value="Unassembled WGS sequence"/>
</dbReference>